<dbReference type="SMART" id="SM00185">
    <property type="entry name" value="ARM"/>
    <property type="match status" value="2"/>
</dbReference>
<accession>V3ZQ25</accession>
<proteinExistence type="predicted"/>
<name>V3ZQ25_LOTGI</name>
<dbReference type="AlphaFoldDB" id="V3ZQ25"/>
<dbReference type="EMBL" id="KB201891">
    <property type="protein sequence ID" value="ESO93488.1"/>
    <property type="molecule type" value="Genomic_DNA"/>
</dbReference>
<dbReference type="RefSeq" id="XP_009055690.1">
    <property type="nucleotide sequence ID" value="XM_009057442.1"/>
</dbReference>
<dbReference type="InterPro" id="IPR011989">
    <property type="entry name" value="ARM-like"/>
</dbReference>
<dbReference type="STRING" id="225164.V3ZQ25"/>
<keyword evidence="4" id="KW-1185">Reference proteome</keyword>
<reference evidence="3 4" key="1">
    <citation type="journal article" date="2013" name="Nature">
        <title>Insights into bilaterian evolution from three spiralian genomes.</title>
        <authorList>
            <person name="Simakov O."/>
            <person name="Marletaz F."/>
            <person name="Cho S.J."/>
            <person name="Edsinger-Gonzales E."/>
            <person name="Havlak P."/>
            <person name="Hellsten U."/>
            <person name="Kuo D.H."/>
            <person name="Larsson T."/>
            <person name="Lv J."/>
            <person name="Arendt D."/>
            <person name="Savage R."/>
            <person name="Osoegawa K."/>
            <person name="de Jong P."/>
            <person name="Grimwood J."/>
            <person name="Chapman J.A."/>
            <person name="Shapiro H."/>
            <person name="Aerts A."/>
            <person name="Otillar R.P."/>
            <person name="Terry A.Y."/>
            <person name="Boore J.L."/>
            <person name="Grigoriev I.V."/>
            <person name="Lindberg D.R."/>
            <person name="Seaver E.C."/>
            <person name="Weisblat D.A."/>
            <person name="Putnam N.H."/>
            <person name="Rokhsar D.S."/>
        </authorList>
    </citation>
    <scope>NUCLEOTIDE SEQUENCE [LARGE SCALE GENOMIC DNA]</scope>
</reference>
<dbReference type="OMA" id="PIVYREN"/>
<dbReference type="Gene3D" id="1.25.10.10">
    <property type="entry name" value="Leucine-rich Repeat Variant"/>
    <property type="match status" value="1"/>
</dbReference>
<feature type="region of interest" description="Disordered" evidence="1">
    <location>
        <begin position="1"/>
        <end position="22"/>
    </location>
</feature>
<dbReference type="HOGENOM" id="CLU_022047_0_0_1"/>
<dbReference type="SUPFAM" id="SSF48371">
    <property type="entry name" value="ARM repeat"/>
    <property type="match status" value="1"/>
</dbReference>
<dbReference type="GeneID" id="20248977"/>
<evidence type="ECO:0000256" key="1">
    <source>
        <dbReference type="SAM" id="MobiDB-lite"/>
    </source>
</evidence>
<dbReference type="OrthoDB" id="2148946at2759"/>
<feature type="domain" description="TIR" evidence="2">
    <location>
        <begin position="374"/>
        <end position="483"/>
    </location>
</feature>
<organism evidence="3 4">
    <name type="scientific">Lottia gigantea</name>
    <name type="common">Giant owl limpet</name>
    <dbReference type="NCBI Taxonomy" id="225164"/>
    <lineage>
        <taxon>Eukaryota</taxon>
        <taxon>Metazoa</taxon>
        <taxon>Spiralia</taxon>
        <taxon>Lophotrochozoa</taxon>
        <taxon>Mollusca</taxon>
        <taxon>Gastropoda</taxon>
        <taxon>Patellogastropoda</taxon>
        <taxon>Lottioidea</taxon>
        <taxon>Lottiidae</taxon>
        <taxon>Lottia</taxon>
    </lineage>
</organism>
<dbReference type="InterPro" id="IPR035897">
    <property type="entry name" value="Toll_tir_struct_dom_sf"/>
</dbReference>
<protein>
    <recommendedName>
        <fullName evidence="2">TIR domain-containing protein</fullName>
    </recommendedName>
</protein>
<gene>
    <name evidence="3" type="ORF">LOTGIDRAFT_232580</name>
</gene>
<dbReference type="Pfam" id="PF13676">
    <property type="entry name" value="TIR_2"/>
    <property type="match status" value="1"/>
</dbReference>
<evidence type="ECO:0000313" key="3">
    <source>
        <dbReference type="EMBL" id="ESO93488.1"/>
    </source>
</evidence>
<dbReference type="PANTHER" id="PTHR46270">
    <property type="entry name" value="ARMADILLO-TYPE FOLD-RELATED"/>
    <property type="match status" value="1"/>
</dbReference>
<dbReference type="Proteomes" id="UP000030746">
    <property type="component" value="Unassembled WGS sequence"/>
</dbReference>
<dbReference type="PANTHER" id="PTHR46270:SF2">
    <property type="entry name" value="TIR DOMAIN-CONTAINING PROTEIN"/>
    <property type="match status" value="1"/>
</dbReference>
<dbReference type="SUPFAM" id="SSF52200">
    <property type="entry name" value="Toll/Interleukin receptor TIR domain"/>
    <property type="match status" value="1"/>
</dbReference>
<sequence length="599" mass="68487">MSLGIVENDKVPDSPPPSLCQDQRNDKFPEVVTEVSVKIKINEILEKLKAADDLASQEHYEDFRYLWQMCRYSTNTSLRKIVVYTYLNENFLSIFEKFWKLKENCNIFDAQNQWLWKNFRSAISVLWNSSDASSAICQQFARTSLLGQFLESLKYFSVQPKFVEDDQKLYFVKAMLGILHNIVNNFEESKTMIRSFNGIEILQSFLIFDNNMVKAKALITLSYIIDEDKNETINAEKGVINYIVEMLKDSLSSPDHFSSKYGMSALEIAEGLNNIAVNDNNKIKIVQCKALPLLVKMMKLDRNSQYLGVMVLWTLAFSPVNCPSISKEPGCLEALNDIVKSEDTTLSHAARGALWEIDDYEQENAANESESGHVMISYQWDAQPVLLKIKDKLKQAGYKVWMDVEHMSGSTLEAMALAVEKSAVILVGISEKYKLSPSCRTEAEYIYRLRKDIIPIQVEKGYRPDGWLGMMVGTKLYFNFTDDGLVEHQIPRLYRELGDRGLITSKLKLNSAQTLSREDSIQTKSQCCNWSSDQVADWLESNGVPLYSSSLKEMDGNLLLELKNIKHRAPTYFYNILQQEFGLGILDVIKFSRIIELLP</sequence>
<dbReference type="CTD" id="20248977"/>
<dbReference type="Gene3D" id="1.10.150.50">
    <property type="entry name" value="Transcription Factor, Ets-1"/>
    <property type="match status" value="1"/>
</dbReference>
<dbReference type="InterPro" id="IPR013761">
    <property type="entry name" value="SAM/pointed_sf"/>
</dbReference>
<dbReference type="InterPro" id="IPR000157">
    <property type="entry name" value="TIR_dom"/>
</dbReference>
<evidence type="ECO:0000259" key="2">
    <source>
        <dbReference type="Pfam" id="PF13676"/>
    </source>
</evidence>
<dbReference type="SUPFAM" id="SSF47769">
    <property type="entry name" value="SAM/Pointed domain"/>
    <property type="match status" value="1"/>
</dbReference>
<evidence type="ECO:0000313" key="4">
    <source>
        <dbReference type="Proteomes" id="UP000030746"/>
    </source>
</evidence>
<dbReference type="InterPro" id="IPR016024">
    <property type="entry name" value="ARM-type_fold"/>
</dbReference>
<dbReference type="Gene3D" id="3.40.50.10140">
    <property type="entry name" value="Toll/interleukin-1 receptor homology (TIR) domain"/>
    <property type="match status" value="1"/>
</dbReference>
<dbReference type="GO" id="GO:0007165">
    <property type="term" value="P:signal transduction"/>
    <property type="evidence" value="ECO:0007669"/>
    <property type="project" value="InterPro"/>
</dbReference>
<dbReference type="KEGG" id="lgi:LOTGIDRAFT_232580"/>
<dbReference type="InterPro" id="IPR000225">
    <property type="entry name" value="Armadillo"/>
</dbReference>